<comment type="similarity">
    <text evidence="1 4">Belongs to the glycosyl hydrolase 31 family.</text>
</comment>
<dbReference type="InterPro" id="IPR013780">
    <property type="entry name" value="Glyco_hydro_b"/>
</dbReference>
<dbReference type="VEuPathDB" id="VectorBase:LDEU006778"/>
<reference evidence="8 9" key="1">
    <citation type="journal article" date="2018" name="Gigascience">
        <title>Genomes of trombidid mites reveal novel predicted allergens and laterally-transferred genes associated with secondary metabolism.</title>
        <authorList>
            <person name="Dong X."/>
            <person name="Chaisiri K."/>
            <person name="Xia D."/>
            <person name="Armstrong S.D."/>
            <person name="Fang Y."/>
            <person name="Donnelly M.J."/>
            <person name="Kadowaki T."/>
            <person name="McGarry J.W."/>
            <person name="Darby A.C."/>
            <person name="Makepeace B.L."/>
        </authorList>
    </citation>
    <scope>NUCLEOTIDE SEQUENCE [LARGE SCALE GENOMIC DNA]</scope>
    <source>
        <strain evidence="8">UoL-UT</strain>
    </source>
</reference>
<dbReference type="GO" id="GO:0005975">
    <property type="term" value="P:carbohydrate metabolic process"/>
    <property type="evidence" value="ECO:0007669"/>
    <property type="project" value="InterPro"/>
</dbReference>
<evidence type="ECO:0000256" key="3">
    <source>
        <dbReference type="ARBA" id="ARBA00023295"/>
    </source>
</evidence>
<name>A0A443SCH6_9ACAR</name>
<evidence type="ECO:0000313" key="8">
    <source>
        <dbReference type="EMBL" id="RWS25261.1"/>
    </source>
</evidence>
<protein>
    <submittedName>
        <fullName evidence="8">Lysosomal alpha-glucosidase-like protein</fullName>
    </submittedName>
</protein>
<sequence>EEKSKGFVKLLLSPESDLPLWPPEQSRSLEVFIDYINRNIVRVSIKDPKDSESFNSDEVLEKELNREQFFDGQYAVSYNKKHFSFSVVRKSTGTIIFDTSSSDILFGKRFKQITSVIGTNHSCIYGLAEHMTDLCLPTNKRTIYTLFNRGDLPHERNDPQFDLYGFHPFYVALEHDASAHGVYLYNTYAMDIVVQPDATITYRTVGGQLDLFFMLGPEPDQVTSQYTTIVGRPFLPPYWALGFHLCRYKYNSTEAVRKVWKRTIDAGIPFEAQWNDIDFMDNYKIFTYDAIQYKGLPNFIKEVHNENMKYVINISPALSAMEPKGTYKPFEMALQKKLLIIDPKTNKPMNGTCWHKDTVWLDFTNPETKKFWYENLHDFQKQIQFDGIWLDMNEPYSFRSLKDMNCDMNETLMNIPYNPGGEPLSNSTLCMYARHKIGSHFDVHTIHALYESKATVNALRSIYKQKRPFVMSRSSTSGQGRYSSHWNGDVTSEWKTMRATIPNMLTFNIIGMPLIGADLCGFVGNTTEDLCLRWNQLGAFYSFSRNHNDYDTIEQDPVAMGPEVTASAKKSFQYRYSLLPYLYTLFYKAYLYGTTVVRPLFYEFPNDDKLYKMSEQFMWGSAIMFNPALYESHDTVSTYFPKGQWFSNFRNEIVGPITVLIKTSNQEPNINFRAGYIVPMQDSAKTTVDSRKNPFDLLIYIDNQTQRANGELYWDDGETEPLKYTKVIFEAIRIENKVIELKTNAVNLDYTISKMIIGKVFVIGINRVPLIVEYNSKTMEMKDNVKIQNNILKINLHFLSISLLNANKILLSF</sequence>
<evidence type="ECO:0000256" key="1">
    <source>
        <dbReference type="ARBA" id="ARBA00007806"/>
    </source>
</evidence>
<dbReference type="Pfam" id="PF13802">
    <property type="entry name" value="Gal_mutarotas_2"/>
    <property type="match status" value="1"/>
</dbReference>
<dbReference type="Pfam" id="PF01055">
    <property type="entry name" value="Glyco_hydro_31_2nd"/>
    <property type="match status" value="1"/>
</dbReference>
<dbReference type="AlphaFoldDB" id="A0A443SCH6"/>
<accession>A0A443SCH6</accession>
<dbReference type="Gene3D" id="3.20.20.80">
    <property type="entry name" value="Glycosidases"/>
    <property type="match status" value="1"/>
</dbReference>
<comment type="caution">
    <text evidence="8">The sequence shown here is derived from an EMBL/GenBank/DDBJ whole genome shotgun (WGS) entry which is preliminary data.</text>
</comment>
<dbReference type="SUPFAM" id="SSF51011">
    <property type="entry name" value="Glycosyl hydrolase domain"/>
    <property type="match status" value="1"/>
</dbReference>
<dbReference type="CDD" id="cd06602">
    <property type="entry name" value="GH31_MGAM_SI_GAA"/>
    <property type="match status" value="1"/>
</dbReference>
<dbReference type="Pfam" id="PF21365">
    <property type="entry name" value="Glyco_hydro_31_3rd"/>
    <property type="match status" value="1"/>
</dbReference>
<dbReference type="PANTHER" id="PTHR22762">
    <property type="entry name" value="ALPHA-GLUCOSIDASE"/>
    <property type="match status" value="1"/>
</dbReference>
<keyword evidence="9" id="KW-1185">Reference proteome</keyword>
<dbReference type="InterPro" id="IPR017853">
    <property type="entry name" value="GH"/>
</dbReference>
<evidence type="ECO:0000259" key="6">
    <source>
        <dbReference type="Pfam" id="PF13802"/>
    </source>
</evidence>
<dbReference type="CDD" id="cd14752">
    <property type="entry name" value="GH31_N"/>
    <property type="match status" value="1"/>
</dbReference>
<evidence type="ECO:0000259" key="5">
    <source>
        <dbReference type="Pfam" id="PF01055"/>
    </source>
</evidence>
<dbReference type="GO" id="GO:0004558">
    <property type="term" value="F:alpha-1,4-glucosidase activity"/>
    <property type="evidence" value="ECO:0007669"/>
    <property type="project" value="TreeGrafter"/>
</dbReference>
<feature type="non-terminal residue" evidence="8">
    <location>
        <position position="1"/>
    </location>
</feature>
<feature type="domain" description="Glycosyl hydrolase family 31 C-terminal" evidence="7">
    <location>
        <begin position="593"/>
        <end position="678"/>
    </location>
</feature>
<feature type="domain" description="Glycoside hydrolase family 31 TIM barrel" evidence="5">
    <location>
        <begin position="233"/>
        <end position="585"/>
    </location>
</feature>
<keyword evidence="2 4" id="KW-0378">Hydrolase</keyword>
<proteinExistence type="inferred from homology"/>
<evidence type="ECO:0000259" key="7">
    <source>
        <dbReference type="Pfam" id="PF21365"/>
    </source>
</evidence>
<dbReference type="InterPro" id="IPR048395">
    <property type="entry name" value="Glyco_hydro_31_C"/>
</dbReference>
<evidence type="ECO:0000256" key="2">
    <source>
        <dbReference type="ARBA" id="ARBA00022801"/>
    </source>
</evidence>
<dbReference type="InterPro" id="IPR025887">
    <property type="entry name" value="Glyco_hydro_31_N_dom"/>
</dbReference>
<dbReference type="EMBL" id="NCKV01003898">
    <property type="protein sequence ID" value="RWS25261.1"/>
    <property type="molecule type" value="Genomic_DNA"/>
</dbReference>
<dbReference type="SUPFAM" id="SSF51445">
    <property type="entry name" value="(Trans)glycosidases"/>
    <property type="match status" value="1"/>
</dbReference>
<organism evidence="8 9">
    <name type="scientific">Leptotrombidium deliense</name>
    <dbReference type="NCBI Taxonomy" id="299467"/>
    <lineage>
        <taxon>Eukaryota</taxon>
        <taxon>Metazoa</taxon>
        <taxon>Ecdysozoa</taxon>
        <taxon>Arthropoda</taxon>
        <taxon>Chelicerata</taxon>
        <taxon>Arachnida</taxon>
        <taxon>Acari</taxon>
        <taxon>Acariformes</taxon>
        <taxon>Trombidiformes</taxon>
        <taxon>Prostigmata</taxon>
        <taxon>Anystina</taxon>
        <taxon>Parasitengona</taxon>
        <taxon>Trombiculoidea</taxon>
        <taxon>Trombiculidae</taxon>
        <taxon>Leptotrombidium</taxon>
    </lineage>
</organism>
<dbReference type="Proteomes" id="UP000288716">
    <property type="component" value="Unassembled WGS sequence"/>
</dbReference>
<evidence type="ECO:0000256" key="4">
    <source>
        <dbReference type="RuleBase" id="RU361185"/>
    </source>
</evidence>
<dbReference type="GO" id="GO:0030246">
    <property type="term" value="F:carbohydrate binding"/>
    <property type="evidence" value="ECO:0007669"/>
    <property type="project" value="InterPro"/>
</dbReference>
<gene>
    <name evidence="8" type="ORF">B4U80_03809</name>
</gene>
<dbReference type="Gene3D" id="2.60.40.1760">
    <property type="entry name" value="glycosyl hydrolase (family 31)"/>
    <property type="match status" value="1"/>
</dbReference>
<dbReference type="InterPro" id="IPR000322">
    <property type="entry name" value="Glyco_hydro_31_TIM"/>
</dbReference>
<dbReference type="SUPFAM" id="SSF74650">
    <property type="entry name" value="Galactose mutarotase-like"/>
    <property type="match status" value="1"/>
</dbReference>
<keyword evidence="3 4" id="KW-0326">Glycosidase</keyword>
<evidence type="ECO:0000313" key="9">
    <source>
        <dbReference type="Proteomes" id="UP000288716"/>
    </source>
</evidence>
<dbReference type="STRING" id="299467.A0A443SCH6"/>
<dbReference type="InterPro" id="IPR011013">
    <property type="entry name" value="Gal_mutarotase_sf_dom"/>
</dbReference>
<dbReference type="PROSITE" id="PS00129">
    <property type="entry name" value="GLYCOSYL_HYDROL_F31_1"/>
    <property type="match status" value="1"/>
</dbReference>
<feature type="non-terminal residue" evidence="8">
    <location>
        <position position="813"/>
    </location>
</feature>
<dbReference type="PANTHER" id="PTHR22762:SF131">
    <property type="entry name" value="GLYCOSIDE HYDROLASE FAMILY 31 N-TERMINAL DOMAIN-CONTAINING PROTEIN"/>
    <property type="match status" value="1"/>
</dbReference>
<dbReference type="InterPro" id="IPR030458">
    <property type="entry name" value="Glyco_hydro_31_AS"/>
</dbReference>
<dbReference type="Gene3D" id="2.60.40.1180">
    <property type="entry name" value="Golgi alpha-mannosidase II"/>
    <property type="match status" value="2"/>
</dbReference>
<dbReference type="OrthoDB" id="6412956at2759"/>
<feature type="domain" description="Glycoside hydrolase family 31 N-terminal" evidence="6">
    <location>
        <begin position="57"/>
        <end position="190"/>
    </location>
</feature>